<name>A0ABZ2JWV9_9BACT</name>
<evidence type="ECO:0000313" key="4">
    <source>
        <dbReference type="EMBL" id="WXA90988.1"/>
    </source>
</evidence>
<dbReference type="SMART" id="SM00327">
    <property type="entry name" value="VWA"/>
    <property type="match status" value="1"/>
</dbReference>
<feature type="region of interest" description="Disordered" evidence="1">
    <location>
        <begin position="31"/>
        <end position="80"/>
    </location>
</feature>
<dbReference type="InterPro" id="IPR036465">
    <property type="entry name" value="vWFA_dom_sf"/>
</dbReference>
<evidence type="ECO:0000259" key="3">
    <source>
        <dbReference type="PROSITE" id="PS50234"/>
    </source>
</evidence>
<protein>
    <submittedName>
        <fullName evidence="4">VWA domain-containing protein</fullName>
    </submittedName>
</protein>
<feature type="signal peptide" evidence="2">
    <location>
        <begin position="1"/>
        <end position="21"/>
    </location>
</feature>
<keyword evidence="2" id="KW-0732">Signal</keyword>
<accession>A0ABZ2JWV9</accession>
<proteinExistence type="predicted"/>
<reference evidence="4 5" key="1">
    <citation type="submission" date="2021-12" db="EMBL/GenBank/DDBJ databases">
        <title>Discovery of the Pendulisporaceae a myxobacterial family with distinct sporulation behavior and unique specialized metabolism.</title>
        <authorList>
            <person name="Garcia R."/>
            <person name="Popoff A."/>
            <person name="Bader C.D."/>
            <person name="Loehr J."/>
            <person name="Walesch S."/>
            <person name="Walt C."/>
            <person name="Boldt J."/>
            <person name="Bunk B."/>
            <person name="Haeckl F.J.F.P.J."/>
            <person name="Gunesch A.P."/>
            <person name="Birkelbach J."/>
            <person name="Nuebel U."/>
            <person name="Pietschmann T."/>
            <person name="Bach T."/>
            <person name="Mueller R."/>
        </authorList>
    </citation>
    <scope>NUCLEOTIDE SEQUENCE [LARGE SCALE GENOMIC DNA]</scope>
    <source>
        <strain evidence="4 5">MSr12523</strain>
    </source>
</reference>
<dbReference type="CDD" id="cd00198">
    <property type="entry name" value="vWFA"/>
    <property type="match status" value="1"/>
</dbReference>
<dbReference type="Proteomes" id="UP001379533">
    <property type="component" value="Chromosome"/>
</dbReference>
<evidence type="ECO:0000256" key="1">
    <source>
        <dbReference type="SAM" id="MobiDB-lite"/>
    </source>
</evidence>
<evidence type="ECO:0000256" key="2">
    <source>
        <dbReference type="SAM" id="SignalP"/>
    </source>
</evidence>
<feature type="compositionally biased region" description="Low complexity" evidence="1">
    <location>
        <begin position="67"/>
        <end position="80"/>
    </location>
</feature>
<feature type="compositionally biased region" description="Gly residues" evidence="1">
    <location>
        <begin position="45"/>
        <end position="66"/>
    </location>
</feature>
<gene>
    <name evidence="4" type="ORF">LZC95_31610</name>
</gene>
<dbReference type="SUPFAM" id="SSF53300">
    <property type="entry name" value="vWA-like"/>
    <property type="match status" value="1"/>
</dbReference>
<evidence type="ECO:0000313" key="5">
    <source>
        <dbReference type="Proteomes" id="UP001379533"/>
    </source>
</evidence>
<dbReference type="PROSITE" id="PS50234">
    <property type="entry name" value="VWFA"/>
    <property type="match status" value="1"/>
</dbReference>
<feature type="domain" description="VWFA" evidence="3">
    <location>
        <begin position="94"/>
        <end position="329"/>
    </location>
</feature>
<dbReference type="EMBL" id="CP089982">
    <property type="protein sequence ID" value="WXA90988.1"/>
    <property type="molecule type" value="Genomic_DNA"/>
</dbReference>
<keyword evidence="5" id="KW-1185">Reference proteome</keyword>
<organism evidence="4 5">
    <name type="scientific">Pendulispora brunnea</name>
    <dbReference type="NCBI Taxonomy" id="2905690"/>
    <lineage>
        <taxon>Bacteria</taxon>
        <taxon>Pseudomonadati</taxon>
        <taxon>Myxococcota</taxon>
        <taxon>Myxococcia</taxon>
        <taxon>Myxococcales</taxon>
        <taxon>Sorangiineae</taxon>
        <taxon>Pendulisporaceae</taxon>
        <taxon>Pendulispora</taxon>
    </lineage>
</organism>
<feature type="chain" id="PRO_5047392930" evidence="2">
    <location>
        <begin position="22"/>
        <end position="431"/>
    </location>
</feature>
<dbReference type="PROSITE" id="PS51257">
    <property type="entry name" value="PROKAR_LIPOPROTEIN"/>
    <property type="match status" value="1"/>
</dbReference>
<dbReference type="RefSeq" id="WP_394841608.1">
    <property type="nucleotide sequence ID" value="NZ_CP089982.1"/>
</dbReference>
<sequence>MIRHRSVTLAAVSAFIATVIAAGCGGSDDSGFNNGGDGNENPGNGAPGNGAPGSGGGVTNGAGDAGLPGTNPGNTGNVTNCASQTAQATLRPVNLVFMFDKSRSMIRDTTTGADITSKKWGPIVDAAESFYADSQSARMRASLTFFSGSGLALCSADAFSKSQVSLRDLPNSKDFKAAFDGVKPDGGTPSVAAMGGAAKQAQTVAAEHKEEVTAIVLATDGTPEDKCPDGCTDPHDCCVANCDGHGGTPVIDQQCKDRETTCKVNLVASQAKTAKDQGIRTYVIGITSDPEHDKLERLNTVAKSGGTTEAMLVKVNDTTSTKQAFIKALNEIRTQNMSCDFAIPNPPGGGTINYDAVRVNFTNSSNAASTISYSEACAGGNGWHYDDKAAPKKISLCPNSCKTVQGDPLGKINIAFDCKGQLADGGTGGVH</sequence>
<dbReference type="InterPro" id="IPR002035">
    <property type="entry name" value="VWF_A"/>
</dbReference>
<dbReference type="Gene3D" id="3.40.50.410">
    <property type="entry name" value="von Willebrand factor, type A domain"/>
    <property type="match status" value="1"/>
</dbReference>